<reference evidence="8" key="1">
    <citation type="submission" date="2025-08" db="UniProtKB">
        <authorList>
            <consortium name="Ensembl"/>
        </authorList>
    </citation>
    <scope>IDENTIFICATION</scope>
</reference>
<keyword evidence="4" id="KW-0372">Hormone</keyword>
<dbReference type="InterPro" id="IPR009079">
    <property type="entry name" value="4_helix_cytokine-like_core"/>
</dbReference>
<evidence type="ECO:0000256" key="2">
    <source>
        <dbReference type="ARBA" id="ARBA00005782"/>
    </source>
</evidence>
<dbReference type="PANTHER" id="PTHR10560">
    <property type="entry name" value="THROMBOPOIETIN"/>
    <property type="match status" value="1"/>
</dbReference>
<proteinExistence type="inferred from homology"/>
<feature type="chain" id="PRO_5046611710" evidence="7">
    <location>
        <begin position="35"/>
        <end position="203"/>
    </location>
</feature>
<dbReference type="GeneTree" id="ENSGT00390000006294"/>
<evidence type="ECO:0000256" key="6">
    <source>
        <dbReference type="ARBA" id="ARBA00023157"/>
    </source>
</evidence>
<organism evidence="8 9">
    <name type="scientific">Gadus morhua</name>
    <name type="common">Atlantic cod</name>
    <dbReference type="NCBI Taxonomy" id="8049"/>
    <lineage>
        <taxon>Eukaryota</taxon>
        <taxon>Metazoa</taxon>
        <taxon>Chordata</taxon>
        <taxon>Craniata</taxon>
        <taxon>Vertebrata</taxon>
        <taxon>Euteleostomi</taxon>
        <taxon>Actinopterygii</taxon>
        <taxon>Neopterygii</taxon>
        <taxon>Teleostei</taxon>
        <taxon>Neoteleostei</taxon>
        <taxon>Acanthomorphata</taxon>
        <taxon>Zeiogadaria</taxon>
        <taxon>Gadariae</taxon>
        <taxon>Gadiformes</taxon>
        <taxon>Gadoidei</taxon>
        <taxon>Gadidae</taxon>
        <taxon>Gadus</taxon>
    </lineage>
</organism>
<accession>A0A8C5FUQ5</accession>
<dbReference type="AlphaFoldDB" id="A0A8C5FUQ5"/>
<sequence length="203" mass="21892">MLECVAGHRVTTHGSPGLPLLCAVVVCVMWHAEARPLDFVCDRGSRRRAVNSVAQMQTDLSACGGDGGVTLSTEVRLPCIKVHKASWEGKSQQEKRGDIIASLGLLGEDVRAAIALSPPGCVSALLQSLEHSLTNYQHILAHLELSGAVESPLTSSCVPQSSPSLSTVLWAYSRLITGKLEWLVVTLEDRCTPSIYTDQFRRS</sequence>
<keyword evidence="3" id="KW-0964">Secreted</keyword>
<dbReference type="GO" id="GO:0005179">
    <property type="term" value="F:hormone activity"/>
    <property type="evidence" value="ECO:0007669"/>
    <property type="project" value="UniProtKB-KW"/>
</dbReference>
<keyword evidence="9" id="KW-1185">Reference proteome</keyword>
<dbReference type="InterPro" id="IPR003978">
    <property type="entry name" value="Thrombopoietin"/>
</dbReference>
<dbReference type="GO" id="GO:0005576">
    <property type="term" value="C:extracellular region"/>
    <property type="evidence" value="ECO:0007669"/>
    <property type="project" value="UniProtKB-SubCell"/>
</dbReference>
<dbReference type="Gene3D" id="1.20.1250.10">
    <property type="match status" value="1"/>
</dbReference>
<dbReference type="InterPro" id="IPR001323">
    <property type="entry name" value="EPO_TPO"/>
</dbReference>
<dbReference type="PANTHER" id="PTHR10560:SF0">
    <property type="entry name" value="THROMBOPOIETIN"/>
    <property type="match status" value="1"/>
</dbReference>
<protein>
    <submittedName>
        <fullName evidence="8">Thrombopoietin</fullName>
    </submittedName>
</protein>
<keyword evidence="6" id="KW-1015">Disulfide bond</keyword>
<evidence type="ECO:0000256" key="1">
    <source>
        <dbReference type="ARBA" id="ARBA00004613"/>
    </source>
</evidence>
<dbReference type="SUPFAM" id="SSF47266">
    <property type="entry name" value="4-helical cytokines"/>
    <property type="match status" value="1"/>
</dbReference>
<comment type="subcellular location">
    <subcellularLocation>
        <location evidence="1">Secreted</location>
    </subcellularLocation>
</comment>
<name>A0A8C5FUQ5_GADMO</name>
<keyword evidence="5 7" id="KW-0732">Signal</keyword>
<comment type="similarity">
    <text evidence="2">Belongs to the EPO/TPO family.</text>
</comment>
<evidence type="ECO:0000256" key="4">
    <source>
        <dbReference type="ARBA" id="ARBA00022702"/>
    </source>
</evidence>
<dbReference type="Proteomes" id="UP000694546">
    <property type="component" value="Chromosome 8"/>
</dbReference>
<feature type="signal peptide" evidence="7">
    <location>
        <begin position="1"/>
        <end position="34"/>
    </location>
</feature>
<dbReference type="GO" id="GO:0008283">
    <property type="term" value="P:cell population proliferation"/>
    <property type="evidence" value="ECO:0007669"/>
    <property type="project" value="InterPro"/>
</dbReference>
<dbReference type="Pfam" id="PF00758">
    <property type="entry name" value="EPO_TPO"/>
    <property type="match status" value="1"/>
</dbReference>
<evidence type="ECO:0000256" key="5">
    <source>
        <dbReference type="ARBA" id="ARBA00022729"/>
    </source>
</evidence>
<dbReference type="OMA" id="ANEVWHA"/>
<evidence type="ECO:0000256" key="7">
    <source>
        <dbReference type="SAM" id="SignalP"/>
    </source>
</evidence>
<evidence type="ECO:0000313" key="8">
    <source>
        <dbReference type="Ensembl" id="ENSGMOP00000062636.1"/>
    </source>
</evidence>
<dbReference type="Ensembl" id="ENSGMOT00000038359.1">
    <property type="protein sequence ID" value="ENSGMOP00000062636.1"/>
    <property type="gene ID" value="ENSGMOG00000033619.1"/>
</dbReference>
<dbReference type="GO" id="GO:0005125">
    <property type="term" value="F:cytokine activity"/>
    <property type="evidence" value="ECO:0007669"/>
    <property type="project" value="InterPro"/>
</dbReference>
<evidence type="ECO:0000256" key="3">
    <source>
        <dbReference type="ARBA" id="ARBA00022525"/>
    </source>
</evidence>
<reference evidence="8" key="2">
    <citation type="submission" date="2025-09" db="UniProtKB">
        <authorList>
            <consortium name="Ensembl"/>
        </authorList>
    </citation>
    <scope>IDENTIFICATION</scope>
</reference>
<evidence type="ECO:0000313" key="9">
    <source>
        <dbReference type="Proteomes" id="UP000694546"/>
    </source>
</evidence>